<evidence type="ECO:0000256" key="1">
    <source>
        <dbReference type="SAM" id="MobiDB-lite"/>
    </source>
</evidence>
<dbReference type="Gene3D" id="3.40.50.150">
    <property type="entry name" value="Vaccinia Virus protein VP39"/>
    <property type="match status" value="1"/>
</dbReference>
<protein>
    <recommendedName>
        <fullName evidence="2">Methyltransferase domain-containing protein</fullName>
    </recommendedName>
</protein>
<dbReference type="CDD" id="cd02440">
    <property type="entry name" value="AdoMet_MTases"/>
    <property type="match status" value="1"/>
</dbReference>
<dbReference type="SUPFAM" id="SSF53335">
    <property type="entry name" value="S-adenosyl-L-methionine-dependent methyltransferases"/>
    <property type="match status" value="1"/>
</dbReference>
<feature type="compositionally biased region" description="Polar residues" evidence="1">
    <location>
        <begin position="1"/>
        <end position="12"/>
    </location>
</feature>
<evidence type="ECO:0000313" key="3">
    <source>
        <dbReference type="EMBL" id="GAA2380701.1"/>
    </source>
</evidence>
<dbReference type="EMBL" id="BAAASE010000001">
    <property type="protein sequence ID" value="GAA2380701.1"/>
    <property type="molecule type" value="Genomic_DNA"/>
</dbReference>
<dbReference type="RefSeq" id="WP_086855164.1">
    <property type="nucleotide sequence ID" value="NZ_BAAASE010000001.1"/>
</dbReference>
<proteinExistence type="predicted"/>
<gene>
    <name evidence="3" type="ORF">GCM10010255_02560</name>
</gene>
<dbReference type="PANTHER" id="PTHR43591">
    <property type="entry name" value="METHYLTRANSFERASE"/>
    <property type="match status" value="1"/>
</dbReference>
<dbReference type="InterPro" id="IPR029063">
    <property type="entry name" value="SAM-dependent_MTases_sf"/>
</dbReference>
<comment type="caution">
    <text evidence="3">The sequence shown here is derived from an EMBL/GenBank/DDBJ whole genome shotgun (WGS) entry which is preliminary data.</text>
</comment>
<keyword evidence="4" id="KW-1185">Reference proteome</keyword>
<accession>A0ABN3HHV2</accession>
<dbReference type="Pfam" id="PF13649">
    <property type="entry name" value="Methyltransf_25"/>
    <property type="match status" value="1"/>
</dbReference>
<evidence type="ECO:0000259" key="2">
    <source>
        <dbReference type="Pfam" id="PF13649"/>
    </source>
</evidence>
<name>A0ABN3HHV2_9ACTN</name>
<feature type="region of interest" description="Disordered" evidence="1">
    <location>
        <begin position="1"/>
        <end position="21"/>
    </location>
</feature>
<sequence>MTTYDQNLSADTTAPPREAADVKDTVRSVYQRVAEEYDERIPGAGPSDDMFTAAERSFLLNKVKAGQRVLDMGCGTGRFTVPMAERGAQVTGLDLSRAMLDVLGGKLAARGLHAELREGDMAALPFPDESFDVVTSMLALMHIPLEDRPKVFAEVRRVLRPGGRMLLGVKNSLIERLFKADRFASVDVTDVTAKELVFTRTRTGEEYTAPWYSFSPQDLNALFATEGMVVTQLRGNSPLAVWLADEVLSDPAVALAVQSFERTLCDTPPFNHLGYHLLVEAVKPRH</sequence>
<organism evidence="3 4">
    <name type="scientific">Streptomyces coeruleofuscus</name>
    <dbReference type="NCBI Taxonomy" id="66879"/>
    <lineage>
        <taxon>Bacteria</taxon>
        <taxon>Bacillati</taxon>
        <taxon>Actinomycetota</taxon>
        <taxon>Actinomycetes</taxon>
        <taxon>Kitasatosporales</taxon>
        <taxon>Streptomycetaceae</taxon>
        <taxon>Streptomyces</taxon>
    </lineage>
</organism>
<evidence type="ECO:0000313" key="4">
    <source>
        <dbReference type="Proteomes" id="UP001499986"/>
    </source>
</evidence>
<feature type="domain" description="Methyltransferase" evidence="2">
    <location>
        <begin position="69"/>
        <end position="163"/>
    </location>
</feature>
<dbReference type="InterPro" id="IPR041698">
    <property type="entry name" value="Methyltransf_25"/>
</dbReference>
<reference evidence="3 4" key="1">
    <citation type="journal article" date="2019" name="Int. J. Syst. Evol. Microbiol.">
        <title>The Global Catalogue of Microorganisms (GCM) 10K type strain sequencing project: providing services to taxonomists for standard genome sequencing and annotation.</title>
        <authorList>
            <consortium name="The Broad Institute Genomics Platform"/>
            <consortium name="The Broad Institute Genome Sequencing Center for Infectious Disease"/>
            <person name="Wu L."/>
            <person name="Ma J."/>
        </authorList>
    </citation>
    <scope>NUCLEOTIDE SEQUENCE [LARGE SCALE GENOMIC DNA]</scope>
    <source>
        <strain evidence="3 4">JCM 4358</strain>
    </source>
</reference>
<dbReference type="Proteomes" id="UP001499986">
    <property type="component" value="Unassembled WGS sequence"/>
</dbReference>